<evidence type="ECO:0000256" key="1">
    <source>
        <dbReference type="SAM" id="MobiDB-lite"/>
    </source>
</evidence>
<evidence type="ECO:0000259" key="3">
    <source>
        <dbReference type="Pfam" id="PF01494"/>
    </source>
</evidence>
<evidence type="ECO:0008006" key="6">
    <source>
        <dbReference type="Google" id="ProtNLM"/>
    </source>
</evidence>
<dbReference type="InterPro" id="IPR053212">
    <property type="entry name" value="DHP_3-monooxygenase"/>
</dbReference>
<dbReference type="PANTHER" id="PTHR47469">
    <property type="entry name" value="MONOOXYGENASE-LIKE"/>
    <property type="match status" value="1"/>
</dbReference>
<dbReference type="GO" id="GO:0071949">
    <property type="term" value="F:FAD binding"/>
    <property type="evidence" value="ECO:0007669"/>
    <property type="project" value="InterPro"/>
</dbReference>
<sequence>MGKPKAVIVGGSIAGICCAHALIRAGWDVVVIEKTPQPPTGSPTGAGLGLDPFSQKIIQSWIQQPQLLQQTTLPLVIDQVSYRVATFPSYIDFYIKLRFGVREGEGENGEIDYKVGNRNHTNKNQATDGETKVSRTLVRDEHFNFRAAYWADLHSLLYGALPLDIVLWGYLFLSFSMYDDKSKVEVETKVLEMGITINIVADLLIAADGCLSSIRQHFLPDLKLRYSGYCAWRGVLDFSNKKHSEAIINLKKVYPDLGKCLYFDLSSGTHSVFYELLNHRFNWIWYINQPEPSLKGNSMTMKVSENLVQNMHEEAEKTWVPELVRVIKEIKEPFLNVIYDCDPLEQIFWDKVVLIGDAAHPTTPHGLRSTNMSILDAAVLGKCLEKWQVENLNSALEEYQSIRLPVTTKQVLHSRRLGRIKQGLSLSDDPSFDPKSASPEDCEELQQKNMPHFYDIPSILK</sequence>
<dbReference type="SUPFAM" id="SSF51905">
    <property type="entry name" value="FAD/NAD(P)-binding domain"/>
    <property type="match status" value="1"/>
</dbReference>
<dbReference type="PANTHER" id="PTHR47469:SF2">
    <property type="entry name" value="OS06G0597600 PROTEIN"/>
    <property type="match status" value="1"/>
</dbReference>
<evidence type="ECO:0000259" key="2">
    <source>
        <dbReference type="Pfam" id="PF01266"/>
    </source>
</evidence>
<organism evidence="4 5">
    <name type="scientific">Solanum verrucosum</name>
    <dbReference type="NCBI Taxonomy" id="315347"/>
    <lineage>
        <taxon>Eukaryota</taxon>
        <taxon>Viridiplantae</taxon>
        <taxon>Streptophyta</taxon>
        <taxon>Embryophyta</taxon>
        <taxon>Tracheophyta</taxon>
        <taxon>Spermatophyta</taxon>
        <taxon>Magnoliopsida</taxon>
        <taxon>eudicotyledons</taxon>
        <taxon>Gunneridae</taxon>
        <taxon>Pentapetalae</taxon>
        <taxon>asterids</taxon>
        <taxon>lamiids</taxon>
        <taxon>Solanales</taxon>
        <taxon>Solanaceae</taxon>
        <taxon>Solanoideae</taxon>
        <taxon>Solaneae</taxon>
        <taxon>Solanum</taxon>
    </lineage>
</organism>
<dbReference type="Gene3D" id="3.50.50.60">
    <property type="entry name" value="FAD/NAD(P)-binding domain"/>
    <property type="match status" value="1"/>
</dbReference>
<keyword evidence="5" id="KW-1185">Reference proteome</keyword>
<accession>A0AAF0UB29</accession>
<proteinExistence type="predicted"/>
<dbReference type="Proteomes" id="UP001234989">
    <property type="component" value="Chromosome 8"/>
</dbReference>
<dbReference type="InterPro" id="IPR036188">
    <property type="entry name" value="FAD/NAD-bd_sf"/>
</dbReference>
<dbReference type="Pfam" id="PF01266">
    <property type="entry name" value="DAO"/>
    <property type="match status" value="1"/>
</dbReference>
<dbReference type="AlphaFoldDB" id="A0AAF0UB29"/>
<dbReference type="EMBL" id="CP133619">
    <property type="protein sequence ID" value="WMV42713.1"/>
    <property type="molecule type" value="Genomic_DNA"/>
</dbReference>
<dbReference type="Pfam" id="PF01494">
    <property type="entry name" value="FAD_binding_3"/>
    <property type="match status" value="1"/>
</dbReference>
<protein>
    <recommendedName>
        <fullName evidence="6">FAD-binding domain-containing protein</fullName>
    </recommendedName>
</protein>
<dbReference type="PRINTS" id="PR00420">
    <property type="entry name" value="RNGMNOXGNASE"/>
</dbReference>
<evidence type="ECO:0000313" key="5">
    <source>
        <dbReference type="Proteomes" id="UP001234989"/>
    </source>
</evidence>
<dbReference type="SUPFAM" id="SSF54373">
    <property type="entry name" value="FAD-linked reductases, C-terminal domain"/>
    <property type="match status" value="1"/>
</dbReference>
<name>A0AAF0UB29_SOLVR</name>
<feature type="compositionally biased region" description="Polar residues" evidence="1">
    <location>
        <begin position="118"/>
        <end position="128"/>
    </location>
</feature>
<feature type="domain" description="FAD-binding" evidence="3">
    <location>
        <begin position="348"/>
        <end position="411"/>
    </location>
</feature>
<gene>
    <name evidence="4" type="ORF">MTR67_036098</name>
</gene>
<feature type="region of interest" description="Disordered" evidence="1">
    <location>
        <begin position="424"/>
        <end position="448"/>
    </location>
</feature>
<dbReference type="InterPro" id="IPR002938">
    <property type="entry name" value="FAD-bd"/>
</dbReference>
<feature type="region of interest" description="Disordered" evidence="1">
    <location>
        <begin position="112"/>
        <end position="131"/>
    </location>
</feature>
<evidence type="ECO:0000313" key="4">
    <source>
        <dbReference type="EMBL" id="WMV42713.1"/>
    </source>
</evidence>
<reference evidence="4" key="1">
    <citation type="submission" date="2023-08" db="EMBL/GenBank/DDBJ databases">
        <title>A de novo genome assembly of Solanum verrucosum Schlechtendal, a Mexican diploid species geographically isolated from the other diploid A-genome species in potato relatives.</title>
        <authorList>
            <person name="Hosaka K."/>
        </authorList>
    </citation>
    <scope>NUCLEOTIDE SEQUENCE</scope>
    <source>
        <tissue evidence="4">Young leaves</tissue>
    </source>
</reference>
<dbReference type="InterPro" id="IPR006076">
    <property type="entry name" value="FAD-dep_OxRdtase"/>
</dbReference>
<feature type="domain" description="FAD dependent oxidoreductase" evidence="2">
    <location>
        <begin position="6"/>
        <end position="44"/>
    </location>
</feature>